<organism evidence="1 2">
    <name type="scientific">Pseudotamlana agarivorans</name>
    <dbReference type="NCBI Taxonomy" id="481183"/>
    <lineage>
        <taxon>Bacteria</taxon>
        <taxon>Pseudomonadati</taxon>
        <taxon>Bacteroidota</taxon>
        <taxon>Flavobacteriia</taxon>
        <taxon>Flavobacteriales</taxon>
        <taxon>Flavobacteriaceae</taxon>
        <taxon>Pseudotamlana</taxon>
    </lineage>
</organism>
<evidence type="ECO:0000313" key="2">
    <source>
        <dbReference type="Proteomes" id="UP001647509"/>
    </source>
</evidence>
<comment type="caution">
    <text evidence="1">The sequence shown here is derived from an EMBL/GenBank/DDBJ whole genome shotgun (WGS) entry which is preliminary data.</text>
</comment>
<protein>
    <submittedName>
        <fullName evidence="1">Uncharacterized protein</fullName>
    </submittedName>
</protein>
<reference evidence="1" key="1">
    <citation type="submission" date="2021-05" db="EMBL/GenBank/DDBJ databases">
        <title>Draft genomes of bacteria isolated from model marine particles.</title>
        <authorList>
            <person name="Datta M.S."/>
            <person name="Schwartzman J.A."/>
            <person name="Enke T.N."/>
            <person name="Saavedra J."/>
            <person name="Cermak N."/>
            <person name="Cordero O.X."/>
        </authorList>
    </citation>
    <scope>NUCLEOTIDE SEQUENCE</scope>
    <source>
        <strain evidence="1">I2M19</strain>
    </source>
</reference>
<gene>
    <name evidence="1" type="ORF">KO493_09985</name>
</gene>
<dbReference type="EMBL" id="JAHKPD010000013">
    <property type="protein sequence ID" value="MBU2951026.1"/>
    <property type="molecule type" value="Genomic_DNA"/>
</dbReference>
<accession>A0ACC5U9P4</accession>
<evidence type="ECO:0000313" key="1">
    <source>
        <dbReference type="EMBL" id="MBU2951026.1"/>
    </source>
</evidence>
<name>A0ACC5U9P4_9FLAO</name>
<proteinExistence type="predicted"/>
<sequence length="212" mass="25099">MKKTFKTICISSIFILAFLVSFAQTPRDLRSVEYMSYVKALKEIKKKGYDLVDTSVSGGNTYITYWHDQREKCVTLRVHSNDVQSIVEVPNYDCHKDNSGNELSGSNSWSNNSNNRYYHNDRDNWRHTDDREYNSNYSYGNKDVKVHDLVGRDALSAYDELNDRGFKEQKKYQDKGNTFRVWYNYRTHQCIKTLSQKRRIDRIYTSTHCNTY</sequence>
<keyword evidence="2" id="KW-1185">Reference proteome</keyword>
<dbReference type="Proteomes" id="UP001647509">
    <property type="component" value="Unassembled WGS sequence"/>
</dbReference>